<sequence length="474" mass="52413">MQYNVQSNSWQKSVVRFQNAGTAGVGAVTDPRTGLIYLMGGYENKDPTSPWQQVLDIFDPVSQTIRVVHLPNRDIFSVPWYSGNQVKGAAPEVKEYHCMAANEDGTKLAVYGGRYRNGTAVGELWVLDVVTSTWSQGQSGPPRAYAACTIAGDYFLIWGGGKFKIEAVSSEMLIYNMNTSSYVQQYTPPAHYKDLKPPHPLTRTKAPWATDSPELSGQSSDRPPVPVGVAVGGAVGGLVIVVVLAGSLLMLQRRKQTQSKNYHEQKATDSPGGLRGLLGLGRARDGGRRGSSKGPENNPQETNEDDELERAMDRLKELEDRQKKLDQKRQLFLEQQHVSHLQLLKIQKRGPMAFPNDKAEIISWPLPPPRPGRDAAFSVSYAPGVLQDMRTVQAVTGPIDIYHGDSYVNDGQQKESELVQDLIEPMYESSPAVNNAIPDLVYIPPPNVGMDWTKRQQSNHPHTFIEPQHESTLC</sequence>
<evidence type="ECO:0000256" key="1">
    <source>
        <dbReference type="ARBA" id="ARBA00022441"/>
    </source>
</evidence>
<feature type="region of interest" description="Disordered" evidence="3">
    <location>
        <begin position="257"/>
        <end position="307"/>
    </location>
</feature>
<keyword evidence="1" id="KW-0880">Kelch repeat</keyword>
<evidence type="ECO:0000256" key="2">
    <source>
        <dbReference type="ARBA" id="ARBA00022737"/>
    </source>
</evidence>
<dbReference type="SUPFAM" id="SSF50965">
    <property type="entry name" value="Galactose oxidase, central domain"/>
    <property type="match status" value="1"/>
</dbReference>
<dbReference type="Proteomes" id="UP000823405">
    <property type="component" value="Unassembled WGS sequence"/>
</dbReference>
<evidence type="ECO:0000313" key="6">
    <source>
        <dbReference type="Proteomes" id="UP000823405"/>
    </source>
</evidence>
<protein>
    <recommendedName>
        <fullName evidence="7">Galactose oxidase</fullName>
    </recommendedName>
</protein>
<keyword evidence="4" id="KW-0472">Membrane</keyword>
<evidence type="ECO:0000256" key="4">
    <source>
        <dbReference type="SAM" id="Phobius"/>
    </source>
</evidence>
<feature type="transmembrane region" description="Helical" evidence="4">
    <location>
        <begin position="227"/>
        <end position="251"/>
    </location>
</feature>
<feature type="region of interest" description="Disordered" evidence="3">
    <location>
        <begin position="191"/>
        <end position="224"/>
    </location>
</feature>
<keyword evidence="4" id="KW-1133">Transmembrane helix</keyword>
<dbReference type="PANTHER" id="PTHR46093">
    <property type="entry name" value="ACYL-COA-BINDING DOMAIN-CONTAINING PROTEIN 5"/>
    <property type="match status" value="1"/>
</dbReference>
<dbReference type="InterPro" id="IPR015915">
    <property type="entry name" value="Kelch-typ_b-propeller"/>
</dbReference>
<evidence type="ECO:0000256" key="3">
    <source>
        <dbReference type="SAM" id="MobiDB-lite"/>
    </source>
</evidence>
<organism evidence="5 6">
    <name type="scientific">Linnemannia gamsii</name>
    <dbReference type="NCBI Taxonomy" id="64522"/>
    <lineage>
        <taxon>Eukaryota</taxon>
        <taxon>Fungi</taxon>
        <taxon>Fungi incertae sedis</taxon>
        <taxon>Mucoromycota</taxon>
        <taxon>Mortierellomycotina</taxon>
        <taxon>Mortierellomycetes</taxon>
        <taxon>Mortierellales</taxon>
        <taxon>Mortierellaceae</taxon>
        <taxon>Linnemannia</taxon>
    </lineage>
</organism>
<dbReference type="Gene3D" id="2.120.10.80">
    <property type="entry name" value="Kelch-type beta propeller"/>
    <property type="match status" value="1"/>
</dbReference>
<dbReference type="EMBL" id="JAAAIN010000300">
    <property type="protein sequence ID" value="KAG0316497.1"/>
    <property type="molecule type" value="Genomic_DNA"/>
</dbReference>
<proteinExistence type="predicted"/>
<dbReference type="OrthoDB" id="2446102at2759"/>
<dbReference type="InterPro" id="IPR011043">
    <property type="entry name" value="Gal_Oxase/kelch_b-propeller"/>
</dbReference>
<name>A0A9P6RFH4_9FUNG</name>
<comment type="caution">
    <text evidence="5">The sequence shown here is derived from an EMBL/GenBank/DDBJ whole genome shotgun (WGS) entry which is preliminary data.</text>
</comment>
<gene>
    <name evidence="5" type="ORF">BGZ97_006797</name>
</gene>
<dbReference type="AlphaFoldDB" id="A0A9P6RFH4"/>
<evidence type="ECO:0000313" key="5">
    <source>
        <dbReference type="EMBL" id="KAG0316497.1"/>
    </source>
</evidence>
<keyword evidence="6" id="KW-1185">Reference proteome</keyword>
<reference evidence="5" key="1">
    <citation type="journal article" date="2020" name="Fungal Divers.">
        <title>Resolving the Mortierellaceae phylogeny through synthesis of multi-gene phylogenetics and phylogenomics.</title>
        <authorList>
            <person name="Vandepol N."/>
            <person name="Liber J."/>
            <person name="Desiro A."/>
            <person name="Na H."/>
            <person name="Kennedy M."/>
            <person name="Barry K."/>
            <person name="Grigoriev I.V."/>
            <person name="Miller A.N."/>
            <person name="O'Donnell K."/>
            <person name="Stajich J.E."/>
            <person name="Bonito G."/>
        </authorList>
    </citation>
    <scope>NUCLEOTIDE SEQUENCE</scope>
    <source>
        <strain evidence="5">NVP60</strain>
    </source>
</reference>
<feature type="region of interest" description="Disordered" evidence="3">
    <location>
        <begin position="455"/>
        <end position="474"/>
    </location>
</feature>
<accession>A0A9P6RFH4</accession>
<keyword evidence="2" id="KW-0677">Repeat</keyword>
<dbReference type="PANTHER" id="PTHR46093:SF18">
    <property type="entry name" value="FIBRONECTIN TYPE-III DOMAIN-CONTAINING PROTEIN"/>
    <property type="match status" value="1"/>
</dbReference>
<keyword evidence="4" id="KW-0812">Transmembrane</keyword>
<evidence type="ECO:0008006" key="7">
    <source>
        <dbReference type="Google" id="ProtNLM"/>
    </source>
</evidence>